<dbReference type="InterPro" id="IPR013766">
    <property type="entry name" value="Thioredoxin_domain"/>
</dbReference>
<keyword evidence="8" id="KW-1185">Reference proteome</keyword>
<dbReference type="InterPro" id="IPR012336">
    <property type="entry name" value="Thioredoxin-like_fold"/>
</dbReference>
<evidence type="ECO:0000256" key="5">
    <source>
        <dbReference type="ARBA" id="ARBA00023284"/>
    </source>
</evidence>
<keyword evidence="2" id="KW-0732">Signal</keyword>
<keyword evidence="5" id="KW-0676">Redox-active center</keyword>
<protein>
    <submittedName>
        <fullName evidence="7">Thioredoxin domain-containing protein</fullName>
    </submittedName>
</protein>
<feature type="domain" description="Thioredoxin" evidence="6">
    <location>
        <begin position="12"/>
        <end position="200"/>
    </location>
</feature>
<evidence type="ECO:0000256" key="1">
    <source>
        <dbReference type="ARBA" id="ARBA00005791"/>
    </source>
</evidence>
<dbReference type="Gene3D" id="3.40.30.10">
    <property type="entry name" value="Glutaredoxin"/>
    <property type="match status" value="1"/>
</dbReference>
<reference evidence="7 8" key="1">
    <citation type="submission" date="2019-11" db="EMBL/GenBank/DDBJ databases">
        <authorList>
            <person name="He Y."/>
        </authorList>
    </citation>
    <scope>NUCLEOTIDE SEQUENCE [LARGE SCALE GENOMIC DNA]</scope>
    <source>
        <strain evidence="7 8">SCSIO 58843</strain>
    </source>
</reference>
<evidence type="ECO:0000256" key="2">
    <source>
        <dbReference type="ARBA" id="ARBA00022729"/>
    </source>
</evidence>
<dbReference type="PROSITE" id="PS51352">
    <property type="entry name" value="THIOREDOXIN_2"/>
    <property type="match status" value="1"/>
</dbReference>
<dbReference type="AlphaFoldDB" id="A0A5Q2RP10"/>
<dbReference type="Pfam" id="PF13462">
    <property type="entry name" value="Thioredoxin_4"/>
    <property type="match status" value="1"/>
</dbReference>
<evidence type="ECO:0000313" key="8">
    <source>
        <dbReference type="Proteomes" id="UP000334019"/>
    </source>
</evidence>
<name>A0A5Q2RP10_9ACTN</name>
<organism evidence="7 8">
    <name type="scientific">Actinomarinicola tropica</name>
    <dbReference type="NCBI Taxonomy" id="2789776"/>
    <lineage>
        <taxon>Bacteria</taxon>
        <taxon>Bacillati</taxon>
        <taxon>Actinomycetota</taxon>
        <taxon>Acidimicrobiia</taxon>
        <taxon>Acidimicrobiales</taxon>
        <taxon>Iamiaceae</taxon>
        <taxon>Actinomarinicola</taxon>
    </lineage>
</organism>
<dbReference type="Proteomes" id="UP000334019">
    <property type="component" value="Chromosome"/>
</dbReference>
<gene>
    <name evidence="7" type="ORF">GH723_14705</name>
</gene>
<dbReference type="KEGG" id="atq:GH723_14705"/>
<evidence type="ECO:0000256" key="4">
    <source>
        <dbReference type="ARBA" id="ARBA00023157"/>
    </source>
</evidence>
<evidence type="ECO:0000313" key="7">
    <source>
        <dbReference type="EMBL" id="QGG97134.1"/>
    </source>
</evidence>
<keyword evidence="4" id="KW-1015">Disulfide bond</keyword>
<evidence type="ECO:0000256" key="3">
    <source>
        <dbReference type="ARBA" id="ARBA00023002"/>
    </source>
</evidence>
<dbReference type="SUPFAM" id="SSF52833">
    <property type="entry name" value="Thioredoxin-like"/>
    <property type="match status" value="1"/>
</dbReference>
<proteinExistence type="inferred from homology"/>
<evidence type="ECO:0000259" key="6">
    <source>
        <dbReference type="PROSITE" id="PS51352"/>
    </source>
</evidence>
<dbReference type="GO" id="GO:0016491">
    <property type="term" value="F:oxidoreductase activity"/>
    <property type="evidence" value="ECO:0007669"/>
    <property type="project" value="UniProtKB-KW"/>
</dbReference>
<comment type="similarity">
    <text evidence="1">Belongs to the thioredoxin family. DsbA subfamily.</text>
</comment>
<accession>A0A5Q2RP10</accession>
<dbReference type="EMBL" id="CP045851">
    <property type="protein sequence ID" value="QGG97134.1"/>
    <property type="molecule type" value="Genomic_DNA"/>
</dbReference>
<dbReference type="PANTHER" id="PTHR13887:SF14">
    <property type="entry name" value="DISULFIDE BOND FORMATION PROTEIN D"/>
    <property type="match status" value="1"/>
</dbReference>
<dbReference type="PANTHER" id="PTHR13887">
    <property type="entry name" value="GLUTATHIONE S-TRANSFERASE KAPPA"/>
    <property type="match status" value="1"/>
</dbReference>
<sequence length="201" mass="21708">MVVAAVGVALIVANTEGNPGGTAPDAAGPQVVRADSQRLSTGDTDATFVEFLDFECEACRAAHPMVEQLRSAYGDDMTFVVRNFPLHNNSEAAAQAAEAAAAQGRFEEMYDLLFETQPQWGESDQSQEDVFFGLAEDLGLDMEQFRGVYDDPATLEKIRRDKADGQALGVTGTPTFFLDGEKVEVESFEELQAMIEQAIGG</sequence>
<dbReference type="InterPro" id="IPR036249">
    <property type="entry name" value="Thioredoxin-like_sf"/>
</dbReference>
<keyword evidence="3" id="KW-0560">Oxidoreductase</keyword>